<comment type="caution">
    <text evidence="5">The sequence shown here is derived from an EMBL/GenBank/DDBJ whole genome shotgun (WGS) entry which is preliminary data.</text>
</comment>
<proteinExistence type="predicted"/>
<dbReference type="PANTHER" id="PTHR30314:SF3">
    <property type="entry name" value="MITOCHONDRIAL DIVISION PROTEIN FSZA"/>
    <property type="match status" value="1"/>
</dbReference>
<protein>
    <submittedName>
        <fullName evidence="5">Cell division protein FtsZ</fullName>
    </submittedName>
</protein>
<dbReference type="EMBL" id="DRLD01000310">
    <property type="protein sequence ID" value="HED11239.1"/>
    <property type="molecule type" value="Genomic_DNA"/>
</dbReference>
<organism evidence="5">
    <name type="scientific">Caldithrix abyssi</name>
    <dbReference type="NCBI Taxonomy" id="187145"/>
    <lineage>
        <taxon>Bacteria</taxon>
        <taxon>Pseudomonadati</taxon>
        <taxon>Calditrichota</taxon>
        <taxon>Calditrichia</taxon>
        <taxon>Calditrichales</taxon>
        <taxon>Calditrichaceae</taxon>
        <taxon>Caldithrix</taxon>
    </lineage>
</organism>
<dbReference type="AlphaFoldDB" id="A0A7V1LNF3"/>
<dbReference type="PANTHER" id="PTHR30314">
    <property type="entry name" value="CELL DIVISION PROTEIN FTSZ-RELATED"/>
    <property type="match status" value="1"/>
</dbReference>
<evidence type="ECO:0000259" key="4">
    <source>
        <dbReference type="SMART" id="SM00865"/>
    </source>
</evidence>
<evidence type="ECO:0000256" key="2">
    <source>
        <dbReference type="ARBA" id="ARBA00023134"/>
    </source>
</evidence>
<sequence length="189" mass="20361">DVRTIMAGMGDALMGSGVASGENRALAAAEQAITSPLLDGAEVSGARGVLINITGNNSLSMFEIGEAASLIQQASGDGANVIWGMVIDEEMGDQLRVTVIATGFNRDARLADQMQKPKKTVEKAILSGNDFEPNNFEELDKPTFKRERKKIDPRSRNGSLSLFPIEEDEALPEGPDNLDIPTFLRKQID</sequence>
<feature type="compositionally biased region" description="Basic and acidic residues" evidence="3">
    <location>
        <begin position="138"/>
        <end position="155"/>
    </location>
</feature>
<dbReference type="Proteomes" id="UP000886005">
    <property type="component" value="Unassembled WGS sequence"/>
</dbReference>
<gene>
    <name evidence="5" type="ORF">ENJ10_11175</name>
</gene>
<feature type="non-terminal residue" evidence="5">
    <location>
        <position position="1"/>
    </location>
</feature>
<dbReference type="Pfam" id="PF12327">
    <property type="entry name" value="FtsZ_C"/>
    <property type="match status" value="1"/>
</dbReference>
<dbReference type="GO" id="GO:0003924">
    <property type="term" value="F:GTPase activity"/>
    <property type="evidence" value="ECO:0007669"/>
    <property type="project" value="InterPro"/>
</dbReference>
<feature type="region of interest" description="Disordered" evidence="3">
    <location>
        <begin position="136"/>
        <end position="182"/>
    </location>
</feature>
<evidence type="ECO:0000313" key="5">
    <source>
        <dbReference type="EMBL" id="HED11239.1"/>
    </source>
</evidence>
<accession>A0A7V1LNF3</accession>
<dbReference type="InterPro" id="IPR018316">
    <property type="entry name" value="Tubulin/FtsZ_2-layer-sand-dom"/>
</dbReference>
<dbReference type="GO" id="GO:0005525">
    <property type="term" value="F:GTP binding"/>
    <property type="evidence" value="ECO:0007669"/>
    <property type="project" value="UniProtKB-KW"/>
</dbReference>
<evidence type="ECO:0000256" key="3">
    <source>
        <dbReference type="SAM" id="MobiDB-lite"/>
    </source>
</evidence>
<evidence type="ECO:0000256" key="1">
    <source>
        <dbReference type="ARBA" id="ARBA00022741"/>
    </source>
</evidence>
<dbReference type="SUPFAM" id="SSF55307">
    <property type="entry name" value="Tubulin C-terminal domain-like"/>
    <property type="match status" value="1"/>
</dbReference>
<feature type="domain" description="Tubulin/FtsZ 2-layer sandwich" evidence="4">
    <location>
        <begin position="1"/>
        <end position="113"/>
    </location>
</feature>
<dbReference type="InterPro" id="IPR037103">
    <property type="entry name" value="Tubulin/FtsZ-like_C"/>
</dbReference>
<dbReference type="GO" id="GO:0051301">
    <property type="term" value="P:cell division"/>
    <property type="evidence" value="ECO:0007669"/>
    <property type="project" value="UniProtKB-KW"/>
</dbReference>
<keyword evidence="5" id="KW-0131">Cell cycle</keyword>
<keyword evidence="1" id="KW-0547">Nucleotide-binding</keyword>
<dbReference type="GO" id="GO:0005737">
    <property type="term" value="C:cytoplasm"/>
    <property type="evidence" value="ECO:0007669"/>
    <property type="project" value="TreeGrafter"/>
</dbReference>
<name>A0A7V1LNF3_CALAY</name>
<keyword evidence="5" id="KW-0132">Cell division</keyword>
<dbReference type="SMART" id="SM00865">
    <property type="entry name" value="Tubulin_C"/>
    <property type="match status" value="1"/>
</dbReference>
<dbReference type="GO" id="GO:0032153">
    <property type="term" value="C:cell division site"/>
    <property type="evidence" value="ECO:0007669"/>
    <property type="project" value="TreeGrafter"/>
</dbReference>
<dbReference type="Gene3D" id="3.30.1330.20">
    <property type="entry name" value="Tubulin/FtsZ, C-terminal domain"/>
    <property type="match status" value="1"/>
</dbReference>
<dbReference type="InterPro" id="IPR045061">
    <property type="entry name" value="FtsZ/CetZ"/>
</dbReference>
<dbReference type="InterPro" id="IPR008280">
    <property type="entry name" value="Tub_FtsZ_C"/>
</dbReference>
<reference evidence="5" key="1">
    <citation type="journal article" date="2020" name="mSystems">
        <title>Genome- and Community-Level Interaction Insights into Carbon Utilization and Element Cycling Functions of Hydrothermarchaeota in Hydrothermal Sediment.</title>
        <authorList>
            <person name="Zhou Z."/>
            <person name="Liu Y."/>
            <person name="Xu W."/>
            <person name="Pan J."/>
            <person name="Luo Z.H."/>
            <person name="Li M."/>
        </authorList>
    </citation>
    <scope>NUCLEOTIDE SEQUENCE [LARGE SCALE GENOMIC DNA]</scope>
    <source>
        <strain evidence="5">HyVt-456</strain>
    </source>
</reference>
<keyword evidence="2" id="KW-0342">GTP-binding</keyword>
<dbReference type="InterPro" id="IPR024757">
    <property type="entry name" value="FtsZ_C"/>
</dbReference>